<dbReference type="RefSeq" id="WP_078499212.1">
    <property type="nucleotide sequence ID" value="NZ_MSZX01000005.1"/>
</dbReference>
<sequence length="104" mass="12117">MSSWNDFYNESFPPDPDEDMDEDTDEEADGESRKDTDWMGMWALCVSNGITDSEWINMTIPKVRALMKAKNRKEEFEIMLHGGKIENKKPKKAKYLSDLGFYPK</sequence>
<protein>
    <submittedName>
        <fullName evidence="2">Uncharacterized protein</fullName>
    </submittedName>
</protein>
<dbReference type="EMBL" id="MSZX01000005">
    <property type="protein sequence ID" value="OPA77470.1"/>
    <property type="molecule type" value="Genomic_DNA"/>
</dbReference>
<dbReference type="OrthoDB" id="2652577at2"/>
<feature type="compositionally biased region" description="Acidic residues" evidence="1">
    <location>
        <begin position="15"/>
        <end position="29"/>
    </location>
</feature>
<evidence type="ECO:0000256" key="1">
    <source>
        <dbReference type="SAM" id="MobiDB-lite"/>
    </source>
</evidence>
<dbReference type="AlphaFoldDB" id="A0A1T2XC99"/>
<proteinExistence type="predicted"/>
<accession>A0A1T2XC99</accession>
<keyword evidence="3" id="KW-1185">Reference proteome</keyword>
<evidence type="ECO:0000313" key="2">
    <source>
        <dbReference type="EMBL" id="OPA77470.1"/>
    </source>
</evidence>
<dbReference type="STRING" id="1324314.BVG16_13525"/>
<evidence type="ECO:0000313" key="3">
    <source>
        <dbReference type="Proteomes" id="UP000190188"/>
    </source>
</evidence>
<reference evidence="2 3" key="1">
    <citation type="submission" date="2017-01" db="EMBL/GenBank/DDBJ databases">
        <title>Genome analysis of Paenibacillus selenitrireducens ES3-24.</title>
        <authorList>
            <person name="Xu D."/>
            <person name="Yao R."/>
            <person name="Zheng S."/>
        </authorList>
    </citation>
    <scope>NUCLEOTIDE SEQUENCE [LARGE SCALE GENOMIC DNA]</scope>
    <source>
        <strain evidence="2 3">ES3-24</strain>
    </source>
</reference>
<gene>
    <name evidence="2" type="ORF">BVG16_13525</name>
</gene>
<name>A0A1T2XC99_9BACL</name>
<feature type="region of interest" description="Disordered" evidence="1">
    <location>
        <begin position="1"/>
        <end position="36"/>
    </location>
</feature>
<organism evidence="2 3">
    <name type="scientific">Paenibacillus selenitireducens</name>
    <dbReference type="NCBI Taxonomy" id="1324314"/>
    <lineage>
        <taxon>Bacteria</taxon>
        <taxon>Bacillati</taxon>
        <taxon>Bacillota</taxon>
        <taxon>Bacilli</taxon>
        <taxon>Bacillales</taxon>
        <taxon>Paenibacillaceae</taxon>
        <taxon>Paenibacillus</taxon>
    </lineage>
</organism>
<dbReference type="Proteomes" id="UP000190188">
    <property type="component" value="Unassembled WGS sequence"/>
</dbReference>
<comment type="caution">
    <text evidence="2">The sequence shown here is derived from an EMBL/GenBank/DDBJ whole genome shotgun (WGS) entry which is preliminary data.</text>
</comment>